<dbReference type="SMART" id="SM00507">
    <property type="entry name" value="HNHc"/>
    <property type="match status" value="1"/>
</dbReference>
<organism evidence="2 3">
    <name type="scientific">Glaciihabitans arcticus</name>
    <dbReference type="NCBI Taxonomy" id="2668039"/>
    <lineage>
        <taxon>Bacteria</taxon>
        <taxon>Bacillati</taxon>
        <taxon>Actinomycetota</taxon>
        <taxon>Actinomycetes</taxon>
        <taxon>Micrococcales</taxon>
        <taxon>Microbacteriaceae</taxon>
        <taxon>Glaciihabitans</taxon>
    </lineage>
</organism>
<dbReference type="RefSeq" id="WP_130980236.1">
    <property type="nucleotide sequence ID" value="NZ_SISG01000001.1"/>
</dbReference>
<keyword evidence="3" id="KW-1185">Reference proteome</keyword>
<keyword evidence="2" id="KW-0540">Nuclease</keyword>
<dbReference type="Pfam" id="PF13391">
    <property type="entry name" value="HNH_2"/>
    <property type="match status" value="1"/>
</dbReference>
<dbReference type="InterPro" id="IPR003615">
    <property type="entry name" value="HNH_nuc"/>
</dbReference>
<comment type="caution">
    <text evidence="2">The sequence shown here is derived from an EMBL/GenBank/DDBJ whole genome shotgun (WGS) entry which is preliminary data.</text>
</comment>
<dbReference type="CDD" id="cd00085">
    <property type="entry name" value="HNHc"/>
    <property type="match status" value="1"/>
</dbReference>
<gene>
    <name evidence="2" type="ORF">EYE40_01230</name>
</gene>
<dbReference type="AlphaFoldDB" id="A0A4Q9GN49"/>
<dbReference type="Pfam" id="PF02720">
    <property type="entry name" value="DUF222"/>
    <property type="match status" value="1"/>
</dbReference>
<dbReference type="GO" id="GO:0004519">
    <property type="term" value="F:endonuclease activity"/>
    <property type="evidence" value="ECO:0007669"/>
    <property type="project" value="UniProtKB-KW"/>
</dbReference>
<proteinExistence type="predicted"/>
<reference evidence="3" key="1">
    <citation type="submission" date="2019-02" db="EMBL/GenBank/DDBJ databases">
        <title>Glaciihabitans arcticus sp. nov., a psychrotolerant bacterium isolated from polar soil.</title>
        <authorList>
            <person name="Dahal R.H."/>
        </authorList>
    </citation>
    <scope>NUCLEOTIDE SEQUENCE [LARGE SCALE GENOMIC DNA]</scope>
    <source>
        <strain evidence="3">RP-3-7</strain>
    </source>
</reference>
<evidence type="ECO:0000313" key="3">
    <source>
        <dbReference type="Proteomes" id="UP000294194"/>
    </source>
</evidence>
<accession>A0A4Q9GN49</accession>
<dbReference type="EMBL" id="SISG01000001">
    <property type="protein sequence ID" value="TBN56126.1"/>
    <property type="molecule type" value="Genomic_DNA"/>
</dbReference>
<evidence type="ECO:0000313" key="2">
    <source>
        <dbReference type="EMBL" id="TBN56126.1"/>
    </source>
</evidence>
<protein>
    <submittedName>
        <fullName evidence="2">HNH endonuclease</fullName>
    </submittedName>
</protein>
<keyword evidence="2" id="KW-0378">Hydrolase</keyword>
<name>A0A4Q9GN49_9MICO</name>
<feature type="domain" description="HNH nuclease" evidence="1">
    <location>
        <begin position="348"/>
        <end position="401"/>
    </location>
</feature>
<evidence type="ECO:0000259" key="1">
    <source>
        <dbReference type="SMART" id="SM00507"/>
    </source>
</evidence>
<dbReference type="InterPro" id="IPR003870">
    <property type="entry name" value="DUF222"/>
</dbReference>
<sequence length="445" mass="47897">MTHTGTLLDQLAALAAEPVGVLRDGDLLTRVSYAEELGRLADALRVTAAAEVEARSRIELGPEGLSRRMGHARASHLVEQLTRASASSIASRLTVGRMIAPRATLDGTPLLALYPRVAAAVGCGEIGIDVARVITHNLEQAAPSCSVDDLATAETALVDQALSSSADLVAIQARIWRDTLDPDGTLPREERLHTQRSLRIGRERDGMARVTLDTSGVNLAEIRAIFGAYASPRITPRFRDESDIDPASPDLETRTNAQRGHDVFMGLVRAGHQSDATRPGPRVAVHVTVRENDLQTGTGVAWLDDVDEPIAASSIDELVCSGGTRKAVIDESGAVLHLGQTERYFTPAQQTALAIRDGGCAFPGCTAPPAWTDAHHALFWKAHDGPTDVDNGVLLCPPHHRLLHSGGFHLKMLNGVPYFRAPAHLDPTRAWRRGQQNRALTALRR</sequence>
<dbReference type="Proteomes" id="UP000294194">
    <property type="component" value="Unassembled WGS sequence"/>
</dbReference>
<keyword evidence="2" id="KW-0255">Endonuclease</keyword>